<dbReference type="Proteomes" id="UP001206595">
    <property type="component" value="Unassembled WGS sequence"/>
</dbReference>
<comment type="caution">
    <text evidence="1">The sequence shown here is derived from an EMBL/GenBank/DDBJ whole genome shotgun (WGS) entry which is preliminary data.</text>
</comment>
<dbReference type="GeneID" id="75917990"/>
<dbReference type="EMBL" id="MU621003">
    <property type="protein sequence ID" value="KAI8575067.1"/>
    <property type="molecule type" value="Genomic_DNA"/>
</dbReference>
<proteinExistence type="predicted"/>
<name>A0AAD5E1J2_UMBRA</name>
<reference evidence="1" key="2">
    <citation type="journal article" date="2022" name="Proc. Natl. Acad. Sci. U.S.A.">
        <title>Diploid-dominant life cycles characterize the early evolution of Fungi.</title>
        <authorList>
            <person name="Amses K.R."/>
            <person name="Simmons D.R."/>
            <person name="Longcore J.E."/>
            <person name="Mondo S.J."/>
            <person name="Seto K."/>
            <person name="Jeronimo G.H."/>
            <person name="Bonds A.E."/>
            <person name="Quandt C.A."/>
            <person name="Davis W.J."/>
            <person name="Chang Y."/>
            <person name="Federici B.A."/>
            <person name="Kuo A."/>
            <person name="LaButti K."/>
            <person name="Pangilinan J."/>
            <person name="Andreopoulos W."/>
            <person name="Tritt A."/>
            <person name="Riley R."/>
            <person name="Hundley H."/>
            <person name="Johnson J."/>
            <person name="Lipzen A."/>
            <person name="Barry K."/>
            <person name="Lang B.F."/>
            <person name="Cuomo C.A."/>
            <person name="Buchler N.E."/>
            <person name="Grigoriev I.V."/>
            <person name="Spatafora J.W."/>
            <person name="Stajich J.E."/>
            <person name="James T.Y."/>
        </authorList>
    </citation>
    <scope>NUCLEOTIDE SEQUENCE</scope>
    <source>
        <strain evidence="1">AG</strain>
    </source>
</reference>
<dbReference type="AlphaFoldDB" id="A0AAD5E1J2"/>
<gene>
    <name evidence="1" type="ORF">K450DRAFT_263469</name>
</gene>
<organism evidence="1 2">
    <name type="scientific">Umbelopsis ramanniana AG</name>
    <dbReference type="NCBI Taxonomy" id="1314678"/>
    <lineage>
        <taxon>Eukaryota</taxon>
        <taxon>Fungi</taxon>
        <taxon>Fungi incertae sedis</taxon>
        <taxon>Mucoromycota</taxon>
        <taxon>Mucoromycotina</taxon>
        <taxon>Umbelopsidomycetes</taxon>
        <taxon>Umbelopsidales</taxon>
        <taxon>Umbelopsidaceae</taxon>
        <taxon>Umbelopsis</taxon>
    </lineage>
</organism>
<dbReference type="RefSeq" id="XP_051440072.1">
    <property type="nucleotide sequence ID" value="XM_051592648.1"/>
</dbReference>
<reference evidence="1" key="1">
    <citation type="submission" date="2021-06" db="EMBL/GenBank/DDBJ databases">
        <authorList>
            <consortium name="DOE Joint Genome Institute"/>
            <person name="Mondo S.J."/>
            <person name="Amses K.R."/>
            <person name="Simmons D.R."/>
            <person name="Longcore J.E."/>
            <person name="Seto K."/>
            <person name="Alves G.H."/>
            <person name="Bonds A.E."/>
            <person name="Quandt C.A."/>
            <person name="Davis W.J."/>
            <person name="Chang Y."/>
            <person name="Letcher P.M."/>
            <person name="Powell M.J."/>
            <person name="Kuo A."/>
            <person name="Labutti K."/>
            <person name="Pangilinan J."/>
            <person name="Andreopoulos W."/>
            <person name="Tritt A."/>
            <person name="Riley R."/>
            <person name="Hundley H."/>
            <person name="Johnson J."/>
            <person name="Lipzen A."/>
            <person name="Barry K."/>
            <person name="Berbee M.L."/>
            <person name="Buchler N.E."/>
            <person name="Grigoriev I.V."/>
            <person name="Spatafora J.W."/>
            <person name="Stajich J.E."/>
            <person name="James T.Y."/>
        </authorList>
    </citation>
    <scope>NUCLEOTIDE SEQUENCE</scope>
    <source>
        <strain evidence="1">AG</strain>
    </source>
</reference>
<evidence type="ECO:0000313" key="2">
    <source>
        <dbReference type="Proteomes" id="UP001206595"/>
    </source>
</evidence>
<evidence type="ECO:0000313" key="1">
    <source>
        <dbReference type="EMBL" id="KAI8575067.1"/>
    </source>
</evidence>
<accession>A0AAD5E1J2</accession>
<sequence length="247" mass="27978">MKVYGFIFILFYSFFSRGQIHLHRLRWVPSFSLKLRVCSFKDLNKVEGSEENLDEVWRTSERQSFIHELENEAEYELARHSLTTILSCANKILELIPNAAEEGCEKAGPTFNTLNADLPITTFYRWPFFACVEVVAAFGQLIGLTAHRRSASCQSSALHISESTVGLCLDSQCTFQELIAFPHIGEDKVLPAKWLRLKACSNLQLAENMLSCMELTWPFAENCRHEVEACRTTIQGIGGITGLEYSL</sequence>
<keyword evidence="2" id="KW-1185">Reference proteome</keyword>
<protein>
    <submittedName>
        <fullName evidence="1">Uncharacterized protein</fullName>
    </submittedName>
</protein>